<dbReference type="Proteomes" id="UP000694547">
    <property type="component" value="Chromosome 17"/>
</dbReference>
<dbReference type="SUPFAM" id="SSF55486">
    <property type="entry name" value="Metalloproteases ('zincins'), catalytic domain"/>
    <property type="match status" value="1"/>
</dbReference>
<keyword evidence="7" id="KW-0862">Zinc</keyword>
<dbReference type="InterPro" id="IPR036436">
    <property type="entry name" value="Disintegrin_dom_sf"/>
</dbReference>
<dbReference type="Pfam" id="PF01421">
    <property type="entry name" value="Reprolysin"/>
    <property type="match status" value="1"/>
</dbReference>
<evidence type="ECO:0000256" key="1">
    <source>
        <dbReference type="ARBA" id="ARBA00004167"/>
    </source>
</evidence>
<dbReference type="Ensembl" id="ENSPEMT00000041970.1">
    <property type="protein sequence ID" value="ENSPEMP00000035655.1"/>
    <property type="gene ID" value="ENSPEMG00000026632.1"/>
</dbReference>
<feature type="active site" evidence="7">
    <location>
        <position position="330"/>
    </location>
</feature>
<dbReference type="InterPro" id="IPR006586">
    <property type="entry name" value="ADAM_Cys-rich"/>
</dbReference>
<dbReference type="InterPro" id="IPR018358">
    <property type="entry name" value="Disintegrin_CS"/>
</dbReference>
<comment type="caution">
    <text evidence="7">Lacks conserved residue(s) required for the propagation of feature annotation.</text>
</comment>
<accession>A0A8C9CR97</accession>
<dbReference type="GO" id="GO:0009897">
    <property type="term" value="C:external side of plasma membrane"/>
    <property type="evidence" value="ECO:0007669"/>
    <property type="project" value="TreeGrafter"/>
</dbReference>
<evidence type="ECO:0000313" key="12">
    <source>
        <dbReference type="Ensembl" id="ENSPEMP00000035655.1"/>
    </source>
</evidence>
<dbReference type="PROSITE" id="PS50214">
    <property type="entry name" value="DISINTEGRIN_2"/>
    <property type="match status" value="1"/>
</dbReference>
<dbReference type="Gene3D" id="3.40.390.10">
    <property type="entry name" value="Collagenase (Catalytic Domain)"/>
    <property type="match status" value="1"/>
</dbReference>
<feature type="domain" description="Peptidase M12B" evidence="11">
    <location>
        <begin position="195"/>
        <end position="385"/>
    </location>
</feature>
<feature type="transmembrane region" description="Helical" evidence="8">
    <location>
        <begin position="674"/>
        <end position="697"/>
    </location>
</feature>
<feature type="disulfide bond" evidence="7">
    <location>
        <begin position="346"/>
        <end position="351"/>
    </location>
</feature>
<reference evidence="12" key="2">
    <citation type="submission" date="2025-08" db="UniProtKB">
        <authorList>
            <consortium name="Ensembl"/>
        </authorList>
    </citation>
    <scope>IDENTIFICATION</scope>
</reference>
<dbReference type="GO" id="GO:1990913">
    <property type="term" value="C:sperm head plasma membrane"/>
    <property type="evidence" value="ECO:0007669"/>
    <property type="project" value="TreeGrafter"/>
</dbReference>
<dbReference type="GO" id="GO:0004222">
    <property type="term" value="F:metalloendopeptidase activity"/>
    <property type="evidence" value="ECO:0007669"/>
    <property type="project" value="InterPro"/>
</dbReference>
<dbReference type="InterPro" id="IPR001590">
    <property type="entry name" value="Peptidase_M12B"/>
</dbReference>
<feature type="domain" description="Disintegrin" evidence="10">
    <location>
        <begin position="393"/>
        <end position="479"/>
    </location>
</feature>
<proteinExistence type="predicted"/>
<dbReference type="PROSITE" id="PS00427">
    <property type="entry name" value="DISINTEGRIN_1"/>
    <property type="match status" value="1"/>
</dbReference>
<reference evidence="12" key="3">
    <citation type="submission" date="2025-09" db="UniProtKB">
        <authorList>
            <consortium name="Ensembl"/>
        </authorList>
    </citation>
    <scope>IDENTIFICATION</scope>
</reference>
<name>A0A8C9CR97_PERMB</name>
<dbReference type="InterPro" id="IPR001762">
    <property type="entry name" value="Disintegrin_dom"/>
</dbReference>
<dbReference type="Pfam" id="PF01562">
    <property type="entry name" value="Pep_M12B_propep"/>
    <property type="match status" value="1"/>
</dbReference>
<keyword evidence="2 8" id="KW-0812">Transmembrane</keyword>
<evidence type="ECO:0000256" key="4">
    <source>
        <dbReference type="ARBA" id="ARBA00023136"/>
    </source>
</evidence>
<feature type="binding site" evidence="7">
    <location>
        <position position="339"/>
    </location>
    <ligand>
        <name>Zn(2+)</name>
        <dbReference type="ChEBI" id="CHEBI:29105"/>
        <note>catalytic</note>
    </ligand>
</feature>
<dbReference type="CDD" id="cd04269">
    <property type="entry name" value="ZnMc_adamalysin_II_like"/>
    <property type="match status" value="1"/>
</dbReference>
<keyword evidence="5 7" id="KW-1015">Disulfide bond</keyword>
<dbReference type="Gene3D" id="4.10.70.10">
    <property type="entry name" value="Disintegrin domain"/>
    <property type="match status" value="1"/>
</dbReference>
<dbReference type="PANTHER" id="PTHR11905:SF239">
    <property type="entry name" value="A DISINTEGRIN AND METALLOPEPTIDASE DOMAIN 26B-RELATED"/>
    <property type="match status" value="1"/>
</dbReference>
<feature type="binding site" evidence="7">
    <location>
        <position position="329"/>
    </location>
    <ligand>
        <name>Zn(2+)</name>
        <dbReference type="ChEBI" id="CHEBI:29105"/>
        <note>catalytic</note>
    </ligand>
</feature>
<dbReference type="GeneTree" id="ENSGT00940000162672"/>
<dbReference type="FunFam" id="4.10.70.10:FF:000001">
    <property type="entry name" value="Disintegrin and metalloproteinase domain-containing protein 22"/>
    <property type="match status" value="1"/>
</dbReference>
<keyword evidence="3 8" id="KW-1133">Transmembrane helix</keyword>
<keyword evidence="7" id="KW-0479">Metal-binding</keyword>
<dbReference type="GO" id="GO:0008584">
    <property type="term" value="P:male gonad development"/>
    <property type="evidence" value="ECO:0007669"/>
    <property type="project" value="TreeGrafter"/>
</dbReference>
<dbReference type="SMART" id="SM00608">
    <property type="entry name" value="ACR"/>
    <property type="match status" value="1"/>
</dbReference>
<dbReference type="InterPro" id="IPR034027">
    <property type="entry name" value="Reprolysin_adamalysin"/>
</dbReference>
<organism evidence="12 13">
    <name type="scientific">Peromyscus maniculatus bairdii</name>
    <name type="common">Prairie deer mouse</name>
    <dbReference type="NCBI Taxonomy" id="230844"/>
    <lineage>
        <taxon>Eukaryota</taxon>
        <taxon>Metazoa</taxon>
        <taxon>Chordata</taxon>
        <taxon>Craniata</taxon>
        <taxon>Vertebrata</taxon>
        <taxon>Euteleostomi</taxon>
        <taxon>Mammalia</taxon>
        <taxon>Eutheria</taxon>
        <taxon>Euarchontoglires</taxon>
        <taxon>Glires</taxon>
        <taxon>Rodentia</taxon>
        <taxon>Myomorpha</taxon>
        <taxon>Muroidea</taxon>
        <taxon>Cricetidae</taxon>
        <taxon>Neotominae</taxon>
        <taxon>Peromyscus</taxon>
    </lineage>
</organism>
<dbReference type="PRINTS" id="PR00289">
    <property type="entry name" value="DISINTEGRIN"/>
</dbReference>
<feature type="binding site" evidence="7">
    <location>
        <position position="333"/>
    </location>
    <ligand>
        <name>Zn(2+)</name>
        <dbReference type="ChEBI" id="CHEBI:29105"/>
        <note>catalytic</note>
    </ligand>
</feature>
<protein>
    <submittedName>
        <fullName evidence="12">Disintegrin and metalloproteinase domain-containing protein 26A-like</fullName>
    </submittedName>
</protein>
<dbReference type="InterPro" id="IPR002870">
    <property type="entry name" value="Peptidase_M12B_N"/>
</dbReference>
<evidence type="ECO:0000259" key="11">
    <source>
        <dbReference type="PROSITE" id="PS50215"/>
    </source>
</evidence>
<evidence type="ECO:0000256" key="5">
    <source>
        <dbReference type="ARBA" id="ARBA00023157"/>
    </source>
</evidence>
<dbReference type="FunFam" id="3.40.390.10:FF:000002">
    <property type="entry name" value="Disintegrin and metalloproteinase domain-containing protein 22"/>
    <property type="match status" value="1"/>
</dbReference>
<evidence type="ECO:0000313" key="13">
    <source>
        <dbReference type="Proteomes" id="UP000694547"/>
    </source>
</evidence>
<evidence type="ECO:0000256" key="7">
    <source>
        <dbReference type="PROSITE-ProRule" id="PRU00276"/>
    </source>
</evidence>
<evidence type="ECO:0000256" key="9">
    <source>
        <dbReference type="SAM" id="SignalP"/>
    </source>
</evidence>
<feature type="chain" id="PRO_5034429183" evidence="9">
    <location>
        <begin position="23"/>
        <end position="699"/>
    </location>
</feature>
<evidence type="ECO:0000256" key="3">
    <source>
        <dbReference type="ARBA" id="ARBA00022989"/>
    </source>
</evidence>
<dbReference type="AlphaFoldDB" id="A0A8C9CR97"/>
<feature type="disulfide bond" evidence="6">
    <location>
        <begin position="451"/>
        <end position="471"/>
    </location>
</feature>
<dbReference type="PANTHER" id="PTHR11905">
    <property type="entry name" value="ADAM A DISINTEGRIN AND METALLOPROTEASE DOMAIN"/>
    <property type="match status" value="1"/>
</dbReference>
<evidence type="ECO:0000256" key="2">
    <source>
        <dbReference type="ARBA" id="ARBA00022692"/>
    </source>
</evidence>
<keyword evidence="4 8" id="KW-0472">Membrane</keyword>
<keyword evidence="9" id="KW-0732">Signal</keyword>
<sequence length="699" mass="79115">MFLQLCLWMLLLLSVWSPNAYARYSSPPEVVIPLRVTDPSTHDVSPDWLCYSLRFGGERHIITMKPTKYFVSRNFLLFTYNDKGDLLEEQPFVQKDCYYHGYVDGEPESMLIINTCFGSLQGIIEINGTAYEIMPKNQTSTFEHLVYKIDSEDSESFSMRCGLTEEEIAQQMKIQESKDSTLMQSQYENWWTHHKYVEYYVAVDNKRYVYKNNNVTACLQEMLQVVNAINGYYLQIDVEVVLTTLEVWTQRNHVNVTGSIREVLPNFCRWKMKNVDNHIRSDIAHLFARQGYGGLLGLAYLGTVCTDISCAVNSFMTDSVQDMAFIIAHEMGHNLGMPHDKNDCACGLPKCIMAPAKSNYPRFSNCSYENMYSVITGKDCLYNIPDKIETPNFALCGNTLVEEGEQCDCGTSESCGRDPCCGEDCVLKLGAECAFGRCCKDCKIMPAGTLCRDENNECDLPEWCNGTSGKCPEDVYMEDGSPCGGDSYCYNRTCHKREEHCQMLFGRSAKSADETCYMEMNTRGDRFGNCGNDSLKYRRCDNADVLCGRIQCENVEEIPQRRNHETVHWTHFNNVTCWSMDYHFGIAIEDIGAVRDGTACGPGLICIDRKCVPKSVLLSNCSAYQCNMKGVCNNKHHCHCDIQWKPPDCLLNGFGGSVDSGPPPRTYTEETSHGGMIVLVSLELCSLSLCLSSFYYLKR</sequence>
<reference evidence="12 13" key="1">
    <citation type="submission" date="2018-10" db="EMBL/GenBank/DDBJ databases">
        <title>Improved assembly of the deer mouse Peromyscus maniculatus genome.</title>
        <authorList>
            <person name="Lassance J.-M."/>
            <person name="Hoekstra H.E."/>
        </authorList>
    </citation>
    <scope>NUCLEOTIDE SEQUENCE [LARGE SCALE GENOMIC DNA]</scope>
</reference>
<dbReference type="SMART" id="SM00050">
    <property type="entry name" value="DISIN"/>
    <property type="match status" value="1"/>
</dbReference>
<evidence type="ECO:0000259" key="10">
    <source>
        <dbReference type="PROSITE" id="PS50214"/>
    </source>
</evidence>
<dbReference type="GO" id="GO:0046872">
    <property type="term" value="F:metal ion binding"/>
    <property type="evidence" value="ECO:0007669"/>
    <property type="project" value="UniProtKB-KW"/>
</dbReference>
<dbReference type="PROSITE" id="PS50215">
    <property type="entry name" value="ADAM_MEPRO"/>
    <property type="match status" value="1"/>
</dbReference>
<feature type="signal peptide" evidence="9">
    <location>
        <begin position="1"/>
        <end position="22"/>
    </location>
</feature>
<dbReference type="Pfam" id="PF08516">
    <property type="entry name" value="ADAM_CR"/>
    <property type="match status" value="1"/>
</dbReference>
<dbReference type="SUPFAM" id="SSF57552">
    <property type="entry name" value="Blood coagulation inhibitor (disintegrin)"/>
    <property type="match status" value="1"/>
</dbReference>
<dbReference type="InterPro" id="IPR024079">
    <property type="entry name" value="MetalloPept_cat_dom_sf"/>
</dbReference>
<dbReference type="GO" id="GO:0006508">
    <property type="term" value="P:proteolysis"/>
    <property type="evidence" value="ECO:0007669"/>
    <property type="project" value="InterPro"/>
</dbReference>
<evidence type="ECO:0000256" key="6">
    <source>
        <dbReference type="PROSITE-ProRule" id="PRU00068"/>
    </source>
</evidence>
<comment type="subcellular location">
    <subcellularLocation>
        <location evidence="1">Membrane</location>
        <topology evidence="1">Single-pass membrane protein</topology>
    </subcellularLocation>
</comment>
<keyword evidence="13" id="KW-1185">Reference proteome</keyword>
<evidence type="ECO:0000256" key="8">
    <source>
        <dbReference type="SAM" id="Phobius"/>
    </source>
</evidence>
<dbReference type="Pfam" id="PF00200">
    <property type="entry name" value="Disintegrin"/>
    <property type="match status" value="1"/>
</dbReference>